<proteinExistence type="predicted"/>
<reference evidence="2 3" key="1">
    <citation type="submission" date="2021-03" db="EMBL/GenBank/DDBJ databases">
        <authorList>
            <person name="Kim M.K."/>
        </authorList>
    </citation>
    <scope>NUCLEOTIDE SEQUENCE [LARGE SCALE GENOMIC DNA]</scope>
    <source>
        <strain evidence="2 3">BT442</strain>
    </source>
</reference>
<gene>
    <name evidence="2" type="ORF">J4E00_24870</name>
</gene>
<keyword evidence="1" id="KW-0472">Membrane</keyword>
<dbReference type="RefSeq" id="WP_208178087.1">
    <property type="nucleotide sequence ID" value="NZ_JAGETZ010000016.1"/>
</dbReference>
<keyword evidence="3" id="KW-1185">Reference proteome</keyword>
<keyword evidence="1" id="KW-0812">Transmembrane</keyword>
<protein>
    <submittedName>
        <fullName evidence="2">Uncharacterized protein</fullName>
    </submittedName>
</protein>
<dbReference type="Proteomes" id="UP000664369">
    <property type="component" value="Unassembled WGS sequence"/>
</dbReference>
<accession>A0ABS3QMG5</accession>
<evidence type="ECO:0000313" key="3">
    <source>
        <dbReference type="Proteomes" id="UP000664369"/>
    </source>
</evidence>
<dbReference type="EMBL" id="JAGETZ010000016">
    <property type="protein sequence ID" value="MBO2012322.1"/>
    <property type="molecule type" value="Genomic_DNA"/>
</dbReference>
<keyword evidence="1" id="KW-1133">Transmembrane helix</keyword>
<sequence length="131" mass="14555">MSTNRILALGAVALMLYLGFFYGLRAAFPRAEVGYDTALTGRITGTFMSKRQRTFFLNGQKSPRYDFDAFALMTTTAGQLHAGYEQREGKQLSQYLRVGDVVRKPAHGIALTVQRGDSLTQWVCAPSQTTH</sequence>
<name>A0ABS3QMG5_9BACT</name>
<comment type="caution">
    <text evidence="2">The sequence shown here is derived from an EMBL/GenBank/DDBJ whole genome shotgun (WGS) entry which is preliminary data.</text>
</comment>
<evidence type="ECO:0000313" key="2">
    <source>
        <dbReference type="EMBL" id="MBO2012322.1"/>
    </source>
</evidence>
<organism evidence="2 3">
    <name type="scientific">Hymenobacter negativus</name>
    <dbReference type="NCBI Taxonomy" id="2795026"/>
    <lineage>
        <taxon>Bacteria</taxon>
        <taxon>Pseudomonadati</taxon>
        <taxon>Bacteroidota</taxon>
        <taxon>Cytophagia</taxon>
        <taxon>Cytophagales</taxon>
        <taxon>Hymenobacteraceae</taxon>
        <taxon>Hymenobacter</taxon>
    </lineage>
</organism>
<feature type="transmembrane region" description="Helical" evidence="1">
    <location>
        <begin position="6"/>
        <end position="24"/>
    </location>
</feature>
<evidence type="ECO:0000256" key="1">
    <source>
        <dbReference type="SAM" id="Phobius"/>
    </source>
</evidence>